<evidence type="ECO:0000256" key="1">
    <source>
        <dbReference type="SAM" id="MobiDB-lite"/>
    </source>
</evidence>
<dbReference type="Proteomes" id="UP000281406">
    <property type="component" value="Unassembled WGS sequence"/>
</dbReference>
<name>A0A3N0XLG6_ANAGA</name>
<gene>
    <name evidence="2" type="ORF">DPX16_3376</name>
</gene>
<feature type="region of interest" description="Disordered" evidence="1">
    <location>
        <begin position="73"/>
        <end position="95"/>
    </location>
</feature>
<organism evidence="2 3">
    <name type="scientific">Anabarilius grahami</name>
    <name type="common">Kanglang fish</name>
    <name type="synonym">Barilius grahami</name>
    <dbReference type="NCBI Taxonomy" id="495550"/>
    <lineage>
        <taxon>Eukaryota</taxon>
        <taxon>Metazoa</taxon>
        <taxon>Chordata</taxon>
        <taxon>Craniata</taxon>
        <taxon>Vertebrata</taxon>
        <taxon>Euteleostomi</taxon>
        <taxon>Actinopterygii</taxon>
        <taxon>Neopterygii</taxon>
        <taxon>Teleostei</taxon>
        <taxon>Ostariophysi</taxon>
        <taxon>Cypriniformes</taxon>
        <taxon>Xenocyprididae</taxon>
        <taxon>Xenocypridinae</taxon>
        <taxon>Xenocypridinae incertae sedis</taxon>
        <taxon>Anabarilius</taxon>
    </lineage>
</organism>
<comment type="caution">
    <text evidence="2">The sequence shown here is derived from an EMBL/GenBank/DDBJ whole genome shotgun (WGS) entry which is preliminary data.</text>
</comment>
<evidence type="ECO:0000313" key="3">
    <source>
        <dbReference type="Proteomes" id="UP000281406"/>
    </source>
</evidence>
<dbReference type="EMBL" id="RJVU01069905">
    <property type="protein sequence ID" value="ROI64829.1"/>
    <property type="molecule type" value="Genomic_DNA"/>
</dbReference>
<accession>A0A3N0XLG6</accession>
<sequence length="95" mass="10620">MNMISSRVPSRFFYTGCEDEGGDHSNGPDRTAWMLIRYDSRAVLEHCPGNLFSPGVLFVRWISARVQPFPVTSQPLRGAATHPLSPVPQQNRPLP</sequence>
<evidence type="ECO:0000313" key="2">
    <source>
        <dbReference type="EMBL" id="ROI64829.1"/>
    </source>
</evidence>
<dbReference type="AlphaFoldDB" id="A0A3N0XLG6"/>
<proteinExistence type="predicted"/>
<protein>
    <submittedName>
        <fullName evidence="2">Uncharacterized protein</fullName>
    </submittedName>
</protein>
<reference evidence="2 3" key="1">
    <citation type="submission" date="2018-10" db="EMBL/GenBank/DDBJ databases">
        <title>Genome assembly for a Yunnan-Guizhou Plateau 3E fish, Anabarilius grahami (Regan), and its evolutionary and genetic applications.</title>
        <authorList>
            <person name="Jiang W."/>
        </authorList>
    </citation>
    <scope>NUCLEOTIDE SEQUENCE [LARGE SCALE GENOMIC DNA]</scope>
    <source>
        <strain evidence="2">AG-KIZ</strain>
        <tissue evidence="2">Muscle</tissue>
    </source>
</reference>
<keyword evidence="3" id="KW-1185">Reference proteome</keyword>